<accession>A0A430BQL9</accession>
<sequence length="150" mass="16112">MRSFDLLAALWMWPVQMMQANIALAETAAGIPTILGARLPMIGSAMLNPWTANHRELALMVSEKTKAFGLSQKHIQRSAQLVRSATEANARALGTFSMARMGAAEMFDLAEKNLAAAASLVNLPSSSIAPIHKQVSGNAKRLAKPATRRS</sequence>
<dbReference type="AlphaFoldDB" id="A0A430BQL9"/>
<comment type="caution">
    <text evidence="1">The sequence shown here is derived from an EMBL/GenBank/DDBJ whole genome shotgun (WGS) entry which is preliminary data.</text>
</comment>
<dbReference type="EMBL" id="QRAL01000023">
    <property type="protein sequence ID" value="RSU55034.1"/>
    <property type="molecule type" value="Genomic_DNA"/>
</dbReference>
<evidence type="ECO:0000313" key="2">
    <source>
        <dbReference type="Proteomes" id="UP000287401"/>
    </source>
</evidence>
<gene>
    <name evidence="1" type="ORF">DAH51_18340</name>
</gene>
<evidence type="ECO:0008006" key="3">
    <source>
        <dbReference type="Google" id="ProtNLM"/>
    </source>
</evidence>
<dbReference type="RefSeq" id="WP_125999257.1">
    <property type="nucleotide sequence ID" value="NZ_QRAL01000023.1"/>
</dbReference>
<proteinExistence type="predicted"/>
<organism evidence="1 2">
    <name type="scientific">Sphingobium yanoikuyae</name>
    <name type="common">Sphingomonas yanoikuyae</name>
    <dbReference type="NCBI Taxonomy" id="13690"/>
    <lineage>
        <taxon>Bacteria</taxon>
        <taxon>Pseudomonadati</taxon>
        <taxon>Pseudomonadota</taxon>
        <taxon>Alphaproteobacteria</taxon>
        <taxon>Sphingomonadales</taxon>
        <taxon>Sphingomonadaceae</taxon>
        <taxon>Sphingobium</taxon>
    </lineage>
</organism>
<dbReference type="Proteomes" id="UP000287401">
    <property type="component" value="Unassembled WGS sequence"/>
</dbReference>
<name>A0A430BQL9_SPHYA</name>
<protein>
    <recommendedName>
        <fullName evidence="3">Phasin domain-containing protein</fullName>
    </recommendedName>
</protein>
<reference evidence="1 2" key="1">
    <citation type="submission" date="2018-07" db="EMBL/GenBank/DDBJ databases">
        <title>Genomic and Epidemiologic Investigation of an Indolent Hospital Outbreak.</title>
        <authorList>
            <person name="Johnson R.C."/>
            <person name="Deming C."/>
            <person name="Conlan S."/>
            <person name="Zellmer C.J."/>
            <person name="Michelin A.V."/>
            <person name="Lee-Lin S."/>
            <person name="Thomas P.J."/>
            <person name="Park M."/>
            <person name="Weingarten R.A."/>
            <person name="Less J."/>
            <person name="Dekker J.P."/>
            <person name="Frank K.M."/>
            <person name="Musser K.A."/>
            <person name="Mcquiston J.R."/>
            <person name="Henderson D.K."/>
            <person name="Lau A.F."/>
            <person name="Palmore T.N."/>
            <person name="Segre J.A."/>
        </authorList>
    </citation>
    <scope>NUCLEOTIDE SEQUENCE [LARGE SCALE GENOMIC DNA]</scope>
    <source>
        <strain evidence="1 2">SK-NIH.Env6_1116</strain>
    </source>
</reference>
<evidence type="ECO:0000313" key="1">
    <source>
        <dbReference type="EMBL" id="RSU55034.1"/>
    </source>
</evidence>